<feature type="transmembrane region" description="Helical" evidence="10">
    <location>
        <begin position="121"/>
        <end position="142"/>
    </location>
</feature>
<evidence type="ECO:0000256" key="3">
    <source>
        <dbReference type="ARBA" id="ARBA00022679"/>
    </source>
</evidence>
<keyword evidence="5" id="KW-0746">Sphingolipid metabolism</keyword>
<gene>
    <name evidence="12" type="ORF">THAOC_31623</name>
</gene>
<protein>
    <recommendedName>
        <fullName evidence="11">Sphingomyelin synthase-like domain-containing protein</fullName>
    </recommendedName>
</protein>
<feature type="region of interest" description="Disordered" evidence="9">
    <location>
        <begin position="1"/>
        <end position="27"/>
    </location>
</feature>
<keyword evidence="6 10" id="KW-1133">Transmembrane helix</keyword>
<sequence length="393" mass="44532">MDQKLEPSRYGSTGTLSTGQMNSFDSTSNGRAKDYDYLRSLDVVADNDNDFSGEESALIVGDHSRDSSSSYSDLSSNEGGYYDLYSRHLRNTKRRDGCSVVSFIDRHVITRNNFKVLISGVLWWSCYMIMGILGGSVAYMHFERSDSPYPDHLPDFGYDVIPYWCPNIPHIPHGNVQSIVLFILYSIILVGTVLRWNPRYTKGTISWGGDGRLILQQLFHLNCLVFLSRTTTVGLTGLPQPNPKCVNQQHLHVTFDNALAFVMGRGIVPHACGDLIYSGHVGCTLICMSVLHRHGFLKNRVAAVLVWLTAIVGIYFTISCRSHYSVDVVLAFWFGYFIPEWYFNRSDGRVRGPVSRWIRRMEVWPSDCRSDDRESNGEEGDTRQHHYPCAINV</sequence>
<dbReference type="eggNOG" id="KOG3058">
    <property type="taxonomic scope" value="Eukaryota"/>
</dbReference>
<reference evidence="12 13" key="1">
    <citation type="journal article" date="2012" name="Genome Biol.">
        <title>Genome and low-iron response of an oceanic diatom adapted to chronic iron limitation.</title>
        <authorList>
            <person name="Lommer M."/>
            <person name="Specht M."/>
            <person name="Roy A.S."/>
            <person name="Kraemer L."/>
            <person name="Andreson R."/>
            <person name="Gutowska M.A."/>
            <person name="Wolf J."/>
            <person name="Bergner S.V."/>
            <person name="Schilhabel M.B."/>
            <person name="Klostermeier U.C."/>
            <person name="Beiko R.G."/>
            <person name="Rosenstiel P."/>
            <person name="Hippler M."/>
            <person name="Laroche J."/>
        </authorList>
    </citation>
    <scope>NUCLEOTIDE SEQUENCE [LARGE SCALE GENOMIC DNA]</scope>
    <source>
        <strain evidence="12 13">CCMP1005</strain>
    </source>
</reference>
<dbReference type="GO" id="GO:0005886">
    <property type="term" value="C:plasma membrane"/>
    <property type="evidence" value="ECO:0007669"/>
    <property type="project" value="TreeGrafter"/>
</dbReference>
<feature type="compositionally biased region" description="Polar residues" evidence="9">
    <location>
        <begin position="10"/>
        <end position="27"/>
    </location>
</feature>
<evidence type="ECO:0000313" key="13">
    <source>
        <dbReference type="Proteomes" id="UP000266841"/>
    </source>
</evidence>
<evidence type="ECO:0000256" key="2">
    <source>
        <dbReference type="ARBA" id="ARBA00005441"/>
    </source>
</evidence>
<dbReference type="AlphaFoldDB" id="K0RAZ7"/>
<evidence type="ECO:0000256" key="7">
    <source>
        <dbReference type="ARBA" id="ARBA00023098"/>
    </source>
</evidence>
<keyword evidence="13" id="KW-1185">Reference proteome</keyword>
<dbReference type="InterPro" id="IPR025749">
    <property type="entry name" value="Sphingomyelin_synth-like_dom"/>
</dbReference>
<dbReference type="EMBL" id="AGNL01044722">
    <property type="protein sequence ID" value="EJK49499.1"/>
    <property type="molecule type" value="Genomic_DNA"/>
</dbReference>
<evidence type="ECO:0000256" key="1">
    <source>
        <dbReference type="ARBA" id="ARBA00004141"/>
    </source>
</evidence>
<dbReference type="Proteomes" id="UP000266841">
    <property type="component" value="Unassembled WGS sequence"/>
</dbReference>
<dbReference type="GO" id="GO:0000139">
    <property type="term" value="C:Golgi membrane"/>
    <property type="evidence" value="ECO:0007669"/>
    <property type="project" value="TreeGrafter"/>
</dbReference>
<dbReference type="InterPro" id="IPR045221">
    <property type="entry name" value="Sphingomyelin_synth-like"/>
</dbReference>
<feature type="transmembrane region" description="Helical" evidence="10">
    <location>
        <begin position="301"/>
        <end position="318"/>
    </location>
</feature>
<keyword evidence="4 10" id="KW-0812">Transmembrane</keyword>
<dbReference type="OrthoDB" id="422827at2759"/>
<evidence type="ECO:0000256" key="10">
    <source>
        <dbReference type="SAM" id="Phobius"/>
    </source>
</evidence>
<evidence type="ECO:0000313" key="12">
    <source>
        <dbReference type="EMBL" id="EJK49499.1"/>
    </source>
</evidence>
<dbReference type="Pfam" id="PF14360">
    <property type="entry name" value="PAP2_C"/>
    <property type="match status" value="1"/>
</dbReference>
<keyword evidence="3" id="KW-0808">Transferase</keyword>
<evidence type="ECO:0000256" key="8">
    <source>
        <dbReference type="ARBA" id="ARBA00023136"/>
    </source>
</evidence>
<dbReference type="PANTHER" id="PTHR21290">
    <property type="entry name" value="SPHINGOMYELIN SYNTHETASE"/>
    <property type="match status" value="1"/>
</dbReference>
<feature type="domain" description="Sphingomyelin synthase-like" evidence="11">
    <location>
        <begin position="272"/>
        <end position="339"/>
    </location>
</feature>
<dbReference type="GO" id="GO:0005789">
    <property type="term" value="C:endoplasmic reticulum membrane"/>
    <property type="evidence" value="ECO:0007669"/>
    <property type="project" value="TreeGrafter"/>
</dbReference>
<comment type="subcellular location">
    <subcellularLocation>
        <location evidence="1">Membrane</location>
        <topology evidence="1">Multi-pass membrane protein</topology>
    </subcellularLocation>
</comment>
<comment type="similarity">
    <text evidence="2">Belongs to the sphingomyelin synthase family.</text>
</comment>
<organism evidence="12 13">
    <name type="scientific">Thalassiosira oceanica</name>
    <name type="common">Marine diatom</name>
    <dbReference type="NCBI Taxonomy" id="159749"/>
    <lineage>
        <taxon>Eukaryota</taxon>
        <taxon>Sar</taxon>
        <taxon>Stramenopiles</taxon>
        <taxon>Ochrophyta</taxon>
        <taxon>Bacillariophyta</taxon>
        <taxon>Coscinodiscophyceae</taxon>
        <taxon>Thalassiosirophycidae</taxon>
        <taxon>Thalassiosirales</taxon>
        <taxon>Thalassiosiraceae</taxon>
        <taxon>Thalassiosira</taxon>
    </lineage>
</organism>
<evidence type="ECO:0000259" key="11">
    <source>
        <dbReference type="Pfam" id="PF14360"/>
    </source>
</evidence>
<dbReference type="GO" id="GO:0033188">
    <property type="term" value="F:sphingomyelin synthase activity"/>
    <property type="evidence" value="ECO:0007669"/>
    <property type="project" value="TreeGrafter"/>
</dbReference>
<evidence type="ECO:0000256" key="6">
    <source>
        <dbReference type="ARBA" id="ARBA00022989"/>
    </source>
</evidence>
<keyword evidence="7" id="KW-0443">Lipid metabolism</keyword>
<keyword evidence="8 10" id="KW-0472">Membrane</keyword>
<evidence type="ECO:0000256" key="4">
    <source>
        <dbReference type="ARBA" id="ARBA00022692"/>
    </source>
</evidence>
<dbReference type="PANTHER" id="PTHR21290:SF25">
    <property type="entry name" value="SPHINGOMYELIN SYNTHASE-RELATED PROTEIN 1"/>
    <property type="match status" value="1"/>
</dbReference>
<evidence type="ECO:0000256" key="9">
    <source>
        <dbReference type="SAM" id="MobiDB-lite"/>
    </source>
</evidence>
<comment type="caution">
    <text evidence="12">The sequence shown here is derived from an EMBL/GenBank/DDBJ whole genome shotgun (WGS) entry which is preliminary data.</text>
</comment>
<dbReference type="GO" id="GO:0046513">
    <property type="term" value="P:ceramide biosynthetic process"/>
    <property type="evidence" value="ECO:0007669"/>
    <property type="project" value="TreeGrafter"/>
</dbReference>
<proteinExistence type="inferred from homology"/>
<accession>K0RAZ7</accession>
<name>K0RAZ7_THAOC</name>
<evidence type="ECO:0000256" key="5">
    <source>
        <dbReference type="ARBA" id="ARBA00022919"/>
    </source>
</evidence>
<feature type="transmembrane region" description="Helical" evidence="10">
    <location>
        <begin position="176"/>
        <end position="196"/>
    </location>
</feature>
<dbReference type="GO" id="GO:0047493">
    <property type="term" value="F:ceramide cholinephosphotransferase activity"/>
    <property type="evidence" value="ECO:0007669"/>
    <property type="project" value="TreeGrafter"/>
</dbReference>
<feature type="transmembrane region" description="Helical" evidence="10">
    <location>
        <begin position="324"/>
        <end position="343"/>
    </location>
</feature>